<dbReference type="InterPro" id="IPR001660">
    <property type="entry name" value="SAM"/>
</dbReference>
<dbReference type="InterPro" id="IPR041198">
    <property type="entry name" value="GGA_N-GAT"/>
</dbReference>
<feature type="region of interest" description="Disordered" evidence="4">
    <location>
        <begin position="1636"/>
        <end position="1709"/>
    </location>
</feature>
<dbReference type="GO" id="GO:0005737">
    <property type="term" value="C:cytoplasm"/>
    <property type="evidence" value="ECO:0007669"/>
    <property type="project" value="TreeGrafter"/>
</dbReference>
<dbReference type="PANTHER" id="PTHR16155:SF20">
    <property type="entry name" value="STERILE ALPHA MOTIF DOMAIN-CONTAINING PROTEIN 9-LIKE"/>
    <property type="match status" value="1"/>
</dbReference>
<dbReference type="InterPro" id="IPR002014">
    <property type="entry name" value="VHS_dom"/>
</dbReference>
<evidence type="ECO:0000256" key="3">
    <source>
        <dbReference type="SAM" id="Coils"/>
    </source>
</evidence>
<dbReference type="GO" id="GO:0035091">
    <property type="term" value="F:phosphatidylinositol binding"/>
    <property type="evidence" value="ECO:0007669"/>
    <property type="project" value="InterPro"/>
</dbReference>
<evidence type="ECO:0000256" key="1">
    <source>
        <dbReference type="ARBA" id="ARBA00022448"/>
    </source>
</evidence>
<dbReference type="InterPro" id="IPR013761">
    <property type="entry name" value="SAM/pointed_sf"/>
</dbReference>
<keyword evidence="9" id="KW-1185">Reference proteome</keyword>
<dbReference type="InterPro" id="IPR038425">
    <property type="entry name" value="GAT_sf"/>
</dbReference>
<feature type="domain" description="SAM" evidence="5">
    <location>
        <begin position="14"/>
        <end position="78"/>
    </location>
</feature>
<dbReference type="GO" id="GO:0015031">
    <property type="term" value="P:protein transport"/>
    <property type="evidence" value="ECO:0007669"/>
    <property type="project" value="UniProtKB-KW"/>
</dbReference>
<name>A0A498MK27_LABRO</name>
<dbReference type="FunFam" id="1.25.40.90:FF:000011">
    <property type="entry name" value="ADP-ribosylation factor-binding protein GGA3 isoform X1"/>
    <property type="match status" value="1"/>
</dbReference>
<dbReference type="PROSITE" id="PS50179">
    <property type="entry name" value="VHS"/>
    <property type="match status" value="1"/>
</dbReference>
<protein>
    <submittedName>
        <fullName evidence="8">Sterile alpha motif domain-containing 9-like protein</fullName>
    </submittedName>
</protein>
<dbReference type="Gene3D" id="1.25.40.90">
    <property type="match status" value="1"/>
</dbReference>
<evidence type="ECO:0000256" key="2">
    <source>
        <dbReference type="ARBA" id="ARBA00022927"/>
    </source>
</evidence>
<evidence type="ECO:0000313" key="8">
    <source>
        <dbReference type="EMBL" id="RXN20550.1"/>
    </source>
</evidence>
<dbReference type="SUPFAM" id="SSF89009">
    <property type="entry name" value="GAT-like domain"/>
    <property type="match status" value="1"/>
</dbReference>
<feature type="domain" description="GAT" evidence="7">
    <location>
        <begin position="1481"/>
        <end position="1608"/>
    </location>
</feature>
<proteinExistence type="predicted"/>
<evidence type="ECO:0000313" key="9">
    <source>
        <dbReference type="Proteomes" id="UP000290572"/>
    </source>
</evidence>
<keyword evidence="2" id="KW-0653">Protein transport</keyword>
<dbReference type="SUPFAM" id="SSF48464">
    <property type="entry name" value="ENTH/VHS domain"/>
    <property type="match status" value="1"/>
</dbReference>
<feature type="coiled-coil region" evidence="3">
    <location>
        <begin position="1511"/>
        <end position="1548"/>
    </location>
</feature>
<organism evidence="8 9">
    <name type="scientific">Labeo rohita</name>
    <name type="common">Indian major carp</name>
    <name type="synonym">Cyprinus rohita</name>
    <dbReference type="NCBI Taxonomy" id="84645"/>
    <lineage>
        <taxon>Eukaryota</taxon>
        <taxon>Metazoa</taxon>
        <taxon>Chordata</taxon>
        <taxon>Craniata</taxon>
        <taxon>Vertebrata</taxon>
        <taxon>Euteleostomi</taxon>
        <taxon>Actinopterygii</taxon>
        <taxon>Neopterygii</taxon>
        <taxon>Teleostei</taxon>
        <taxon>Ostariophysi</taxon>
        <taxon>Cypriniformes</taxon>
        <taxon>Cyprinidae</taxon>
        <taxon>Labeoninae</taxon>
        <taxon>Labeonini</taxon>
        <taxon>Labeo</taxon>
    </lineage>
</organism>
<dbReference type="InterPro" id="IPR008942">
    <property type="entry name" value="ENTH_VHS"/>
</dbReference>
<dbReference type="Gene3D" id="1.20.58.160">
    <property type="match status" value="1"/>
</dbReference>
<dbReference type="STRING" id="84645.A0A498MK27"/>
<keyword evidence="1" id="KW-0813">Transport</keyword>
<dbReference type="PROSITE" id="PS50105">
    <property type="entry name" value="SAM_DOMAIN"/>
    <property type="match status" value="1"/>
</dbReference>
<keyword evidence="3" id="KW-0175">Coiled coil</keyword>
<feature type="domain" description="VHS" evidence="6">
    <location>
        <begin position="1327"/>
        <end position="1456"/>
    </location>
</feature>
<dbReference type="CDD" id="cd14240">
    <property type="entry name" value="GAT_GGA3"/>
    <property type="match status" value="1"/>
</dbReference>
<dbReference type="Pfam" id="PF03127">
    <property type="entry name" value="GAT"/>
    <property type="match status" value="1"/>
</dbReference>
<dbReference type="Gene3D" id="1.20.5.170">
    <property type="match status" value="1"/>
</dbReference>
<comment type="caution">
    <text evidence="8">The sequence shown here is derived from an EMBL/GenBank/DDBJ whole genome shotgun (WGS) entry which is preliminary data.</text>
</comment>
<dbReference type="SUPFAM" id="SSF47769">
    <property type="entry name" value="SAM/Pointed domain"/>
    <property type="match status" value="1"/>
</dbReference>
<accession>A0A498MK27</accession>
<evidence type="ECO:0000259" key="7">
    <source>
        <dbReference type="PROSITE" id="PS50909"/>
    </source>
</evidence>
<dbReference type="SMART" id="SM00288">
    <property type="entry name" value="VHS"/>
    <property type="match status" value="1"/>
</dbReference>
<dbReference type="Gene3D" id="1.10.150.50">
    <property type="entry name" value="Transcription Factor, Ets-1"/>
    <property type="match status" value="1"/>
</dbReference>
<dbReference type="InterPro" id="IPR044111">
    <property type="entry name" value="GAT_GGA3"/>
</dbReference>
<dbReference type="EMBL" id="QBIY01012640">
    <property type="protein sequence ID" value="RXN20550.1"/>
    <property type="molecule type" value="Genomic_DNA"/>
</dbReference>
<dbReference type="PANTHER" id="PTHR16155">
    <property type="entry name" value="DED DOMAIN-CONTAINING PROTEIN"/>
    <property type="match status" value="1"/>
</dbReference>
<feature type="compositionally biased region" description="Pro residues" evidence="4">
    <location>
        <begin position="1643"/>
        <end position="1657"/>
    </location>
</feature>
<dbReference type="InterPro" id="IPR004152">
    <property type="entry name" value="GAT_dom"/>
</dbReference>
<reference evidence="8 9" key="1">
    <citation type="submission" date="2018-03" db="EMBL/GenBank/DDBJ databases">
        <title>Draft genome sequence of Rohu Carp (Labeo rohita).</title>
        <authorList>
            <person name="Das P."/>
            <person name="Kushwaha B."/>
            <person name="Joshi C.G."/>
            <person name="Kumar D."/>
            <person name="Nagpure N.S."/>
            <person name="Sahoo L."/>
            <person name="Das S.P."/>
            <person name="Bit A."/>
            <person name="Patnaik S."/>
            <person name="Meher P.K."/>
            <person name="Jayasankar P."/>
            <person name="Koringa P.G."/>
            <person name="Patel N.V."/>
            <person name="Hinsu A.T."/>
            <person name="Kumar R."/>
            <person name="Pandey M."/>
            <person name="Agarwal S."/>
            <person name="Srivastava S."/>
            <person name="Singh M."/>
            <person name="Iquebal M.A."/>
            <person name="Jaiswal S."/>
            <person name="Angadi U.B."/>
            <person name="Kumar N."/>
            <person name="Raza M."/>
            <person name="Shah T.M."/>
            <person name="Rai A."/>
            <person name="Jena J.K."/>
        </authorList>
    </citation>
    <scope>NUCLEOTIDE SEQUENCE [LARGE SCALE GENOMIC DNA]</scope>
    <source>
        <strain evidence="8">DASCIFA01</strain>
        <tissue evidence="8">Testis</tissue>
    </source>
</reference>
<sequence length="1709" mass="194994">MAVSSELPVDINEWNKDHVRQWMLEIKVDEEDAEILYKQRINGAGLLILEETDLSCIQGLSFNAKKLIIHNIGLLKQKTQKQNDAVTQSRSYKPYPFSRFNAAHRYIENSILDVTESGAIDLIQPCHEYKAFINTTEEDRMKKYTYEVIRFGAACMNSRTNGTIHFGVADDPHGQILGISVQNTDEFDKQRSHAIEKHFKFERSVPIAKRCIKPPRFVEVLKTDMTSTGKCVIEVDIEPSSLVCEELYFNTYNVEINNKKCKNKDKMPEPKAIGKKSDGKSFFIRDGSSSKNLITSDSSKEYDKYIAQMPQLSELRNDAEKKHIFIVKKSVQGSKLCEMITGATQSLDRSYFEQYIVVTNKSHPVQLEDLGFLLHMDLVAVLDFDPESAENGLNKMFEERKINLHSPAQYKVTGAVEDIADKLKLTKNTSWVFCNGGINEENPSDADSWSIEKGSSVRDVVSFLCRKDVLPHKKFLTIFLLLSQVSDGKDPLLETFNMFLQELKGRNQILCISDNKTSYDYWKQLIEGRYGVDISTRCIYELSFAEVNGTVLSLWSKNRISSRFLPCGGGSNVVFSKKAEDSLETLSVLCVNQCDGGNEDKQKHEETFYQGGKVSWWNFYFSEQPRSTAFIKRDKFDYIVSTIIPDICSRKRVCEFFSIFHLPGCGGTTLTMHVLWTLKDKFRCAVLKDVTDDYTTIAEHVVQLLTYETKGQPPQLPVLLMIDDFQDIYSVKKLQNQIEEQYQKKNLFSNSSQVIIVNCMTAELSEQTEETDDAVFIGNKLSEKEQKLFEKKLNEFEMTDTNTTTFYGFMILKKNFSSQYIQGVVEKTLKDFNFEQKHAKLFAVLVLLHFYCKNASLSVSTCEDFLGLHTKPNSKVEDGFKQFSTLLTRCTVDSKVTFEGVRVIHPSIAQYCLKEFSVTKAEITNLLLTTDLFYEYSLGKQKLKQDVHNMLVKRPYSAEVEDSISARLNFSPLIQDIMKETPGDVETVLKNAANRYSKDAVIFQLLARYYIKKQDLKEAMDWALKAKEHSSDSYICDTVSQILIHQLKQAFDMKPDSLEKYLKLAESAQKACKETQQTADKEVKGPNNYSIYNTAGHVGELVIATVVIEILQKTPLFNSDEKCNNCLGQVLMGKIRMEDLPREDNKLEPYYHVLQKHKRFLLQLKDTTRNHLDFLDNVFVNSVPFFGGKDKHKELTKSKVSNCFQQYTDLFCNKNWSELVNNKDMNRMVKIEQTHQCLERNKGDSYTGLLDYLYKEDSASTLEEIIQQYDFILNPKGEAKLIDTVNFIYANVILANINPDSQYIKPYQDLRQLLLQIINCSRSFNKATHPTNRQEDWEYIIGFCDQINKELEGPQIAVRLLVHKIHSQEWEALQALTVLEACMKNCGRRFHNEIARYRFLNELIKVVSPKYMGDSVSDKVKNKIIEMLYSWTVAFPNEAKIADAYQTLKRQGLVMSDPELTVDKTLIPSPPARPKNPVFDNEDMGKLLAELLRSKNPEDLQEANRLIKNMVKEDEARVQKMTKRSNTLEEVNNNVKLLSEMLSHYDRDRSSDADRELIKELYERCDKLRRTAFKLATEAEDNDSSLGDILKANDDLSRVIGSYKRIVEGQADEGEGEDLRPAASEGCETTGTLIDLAGLDEPSSPPTVPPPSLPPQVPSANPTASPIPVLPPPPRRLAGGHGSQTSSPSHKPPEQQTSLSLLDDELLTE</sequence>
<feature type="compositionally biased region" description="Low complexity" evidence="4">
    <location>
        <begin position="1658"/>
        <end position="1667"/>
    </location>
</feature>
<dbReference type="GO" id="GO:0043130">
    <property type="term" value="F:ubiquitin binding"/>
    <property type="evidence" value="ECO:0007669"/>
    <property type="project" value="InterPro"/>
</dbReference>
<dbReference type="Pfam" id="PF18308">
    <property type="entry name" value="GGA_N-GAT"/>
    <property type="match status" value="1"/>
</dbReference>
<evidence type="ECO:0000256" key="4">
    <source>
        <dbReference type="SAM" id="MobiDB-lite"/>
    </source>
</evidence>
<evidence type="ECO:0000259" key="5">
    <source>
        <dbReference type="PROSITE" id="PS50105"/>
    </source>
</evidence>
<dbReference type="Pfam" id="PF00790">
    <property type="entry name" value="VHS"/>
    <property type="match status" value="1"/>
</dbReference>
<dbReference type="Proteomes" id="UP000290572">
    <property type="component" value="Unassembled WGS sequence"/>
</dbReference>
<gene>
    <name evidence="8" type="ORF">ROHU_007082</name>
</gene>
<dbReference type="PROSITE" id="PS50909">
    <property type="entry name" value="GAT"/>
    <property type="match status" value="1"/>
</dbReference>
<evidence type="ECO:0000259" key="6">
    <source>
        <dbReference type="PROSITE" id="PS50179"/>
    </source>
</evidence>